<evidence type="ECO:0000313" key="2">
    <source>
        <dbReference type="Proteomes" id="UP000815325"/>
    </source>
</evidence>
<evidence type="ECO:0000313" key="1">
    <source>
        <dbReference type="EMBL" id="KAF5839049.1"/>
    </source>
</evidence>
<evidence type="ECO:0008006" key="3">
    <source>
        <dbReference type="Google" id="ProtNLM"/>
    </source>
</evidence>
<comment type="caution">
    <text evidence="1">The sequence shown here is derived from an EMBL/GenBank/DDBJ whole genome shotgun (WGS) entry which is preliminary data.</text>
</comment>
<organism evidence="1 2">
    <name type="scientific">Dunaliella salina</name>
    <name type="common">Green alga</name>
    <name type="synonym">Protococcus salinus</name>
    <dbReference type="NCBI Taxonomy" id="3046"/>
    <lineage>
        <taxon>Eukaryota</taxon>
        <taxon>Viridiplantae</taxon>
        <taxon>Chlorophyta</taxon>
        <taxon>core chlorophytes</taxon>
        <taxon>Chlorophyceae</taxon>
        <taxon>CS clade</taxon>
        <taxon>Chlamydomonadales</taxon>
        <taxon>Dunaliellaceae</taxon>
        <taxon>Dunaliella</taxon>
    </lineage>
</organism>
<dbReference type="EMBL" id="MU069557">
    <property type="protein sequence ID" value="KAF5839049.1"/>
    <property type="molecule type" value="Genomic_DNA"/>
</dbReference>
<proteinExistence type="predicted"/>
<keyword evidence="2" id="KW-1185">Reference proteome</keyword>
<reference evidence="1" key="1">
    <citation type="submission" date="2017-08" db="EMBL/GenBank/DDBJ databases">
        <authorList>
            <person name="Polle J.E."/>
            <person name="Barry K."/>
            <person name="Cushman J."/>
            <person name="Schmutz J."/>
            <person name="Tran D."/>
            <person name="Hathwaick L.T."/>
            <person name="Yim W.C."/>
            <person name="Jenkins J."/>
            <person name="Mckie-Krisberg Z.M."/>
            <person name="Prochnik S."/>
            <person name="Lindquist E."/>
            <person name="Dockter R.B."/>
            <person name="Adam C."/>
            <person name="Molina H."/>
            <person name="Bunkerborg J."/>
            <person name="Jin E."/>
            <person name="Buchheim M."/>
            <person name="Magnuson J."/>
        </authorList>
    </citation>
    <scope>NUCLEOTIDE SEQUENCE</scope>
    <source>
        <strain evidence="1">CCAP 19/18</strain>
    </source>
</reference>
<gene>
    <name evidence="1" type="ORF">DUNSADRAFT_1746</name>
</gene>
<dbReference type="Proteomes" id="UP000815325">
    <property type="component" value="Unassembled WGS sequence"/>
</dbReference>
<sequence length="69" mass="7762">MRCGQGHQGHTTGLDTCRKSCAAQNKRMCEASGSKHEIRVVVPQPLQSVLACIMYPSMRPLRLFKYQAR</sequence>
<accession>A0ABQ7GWR3</accession>
<name>A0ABQ7GWR3_DUNSA</name>
<protein>
    <recommendedName>
        <fullName evidence="3">Encoded protein</fullName>
    </recommendedName>
</protein>